<proteinExistence type="predicted"/>
<feature type="region of interest" description="Disordered" evidence="1">
    <location>
        <begin position="34"/>
        <end position="70"/>
    </location>
</feature>
<evidence type="ECO:0000313" key="3">
    <source>
        <dbReference type="Proteomes" id="UP000002402"/>
    </source>
</evidence>
<keyword evidence="3" id="KW-1185">Reference proteome</keyword>
<name>Q1D7P3_MYXXD</name>
<organism evidence="2 3">
    <name type="scientific">Myxococcus xanthus (strain DK1622)</name>
    <dbReference type="NCBI Taxonomy" id="246197"/>
    <lineage>
        <taxon>Bacteria</taxon>
        <taxon>Pseudomonadati</taxon>
        <taxon>Myxococcota</taxon>
        <taxon>Myxococcia</taxon>
        <taxon>Myxococcales</taxon>
        <taxon>Cystobacterineae</taxon>
        <taxon>Myxococcaceae</taxon>
        <taxon>Myxococcus</taxon>
    </lineage>
</organism>
<dbReference type="KEGG" id="mxa:MXAN_3127"/>
<dbReference type="STRING" id="246197.MXAN_3127"/>
<evidence type="ECO:0000256" key="1">
    <source>
        <dbReference type="SAM" id="MobiDB-lite"/>
    </source>
</evidence>
<dbReference type="HOGENOM" id="CLU_962541_0_0_7"/>
<dbReference type="EMBL" id="CP000113">
    <property type="protein sequence ID" value="ABF86143.1"/>
    <property type="molecule type" value="Genomic_DNA"/>
</dbReference>
<reference evidence="2 3" key="1">
    <citation type="journal article" date="2006" name="Proc. Natl. Acad. Sci. U.S.A.">
        <title>Evolution of sensory complexity recorded in a myxobacterial genome.</title>
        <authorList>
            <person name="Goldman B.S."/>
            <person name="Nierman W.C."/>
            <person name="Kaiser D."/>
            <person name="Slater S.C."/>
            <person name="Durkin A.S."/>
            <person name="Eisen J.A."/>
            <person name="Ronning C.M."/>
            <person name="Barbazuk W.B."/>
            <person name="Blanchard M."/>
            <person name="Field C."/>
            <person name="Halling C."/>
            <person name="Hinkle G."/>
            <person name="Iartchuk O."/>
            <person name="Kim H.S."/>
            <person name="Mackenzie C."/>
            <person name="Madupu R."/>
            <person name="Miller N."/>
            <person name="Shvartsbeyn A."/>
            <person name="Sullivan S.A."/>
            <person name="Vaudin M."/>
            <person name="Wiegand R."/>
            <person name="Kaplan H.B."/>
        </authorList>
    </citation>
    <scope>NUCLEOTIDE SEQUENCE [LARGE SCALE GENOMIC DNA]</scope>
    <source>
        <strain evidence="3">DK1622</strain>
    </source>
</reference>
<feature type="compositionally biased region" description="Basic residues" evidence="1">
    <location>
        <begin position="34"/>
        <end position="55"/>
    </location>
</feature>
<gene>
    <name evidence="2" type="ordered locus">MXAN_3127</name>
</gene>
<dbReference type="EnsemblBacteria" id="ABF86143">
    <property type="protein sequence ID" value="ABF86143"/>
    <property type="gene ID" value="MXAN_3127"/>
</dbReference>
<dbReference type="Proteomes" id="UP000002402">
    <property type="component" value="Chromosome"/>
</dbReference>
<accession>Q1D7P3</accession>
<dbReference type="AlphaFoldDB" id="Q1D7P3"/>
<sequence>MCGRVSAGRALPCLAPPAVWSIGPGVPLLAQARRASHRRHDVHKLRRRAANRRRTTNGEPRMNSNQSKAARPHLEFLSVRALLSSLVLFGGSANAAEVIQQFRQPESRDETGKLLVEESVVSIINCNGSGENGGQFYIYQYVNRPGVRAIRPPDWSQPIGGRDFAAFEEAVAAACAPASAPGGPTPGAPTPAGCWGFSGTWSDNIFGTMQLVQIGENASGTYSGTTSPGAINGKVTGQAFDGTWVSREGTSGTVHLELRGDGSTYEGAASTTGWGNKVSGKCVGPPPAG</sequence>
<evidence type="ECO:0000313" key="2">
    <source>
        <dbReference type="EMBL" id="ABF86143.1"/>
    </source>
</evidence>
<protein>
    <submittedName>
        <fullName evidence="2">Uncharacterized protein</fullName>
    </submittedName>
</protein>